<evidence type="ECO:0000256" key="3">
    <source>
        <dbReference type="PIRSR" id="PIRSR613078-3"/>
    </source>
</evidence>
<dbReference type="InterPro" id="IPR013078">
    <property type="entry name" value="His_Pase_superF_clade-1"/>
</dbReference>
<feature type="binding site" evidence="2">
    <location>
        <begin position="35"/>
        <end position="36"/>
    </location>
    <ligand>
        <name>substrate</name>
    </ligand>
</feature>
<dbReference type="PANTHER" id="PTHR48100:SF15">
    <property type="entry name" value="SEDOHEPTULOSE 1,7-BISPHOSPHATASE"/>
    <property type="match status" value="1"/>
</dbReference>
<dbReference type="GO" id="GO:0101006">
    <property type="term" value="F:protein histidine phosphatase activity"/>
    <property type="evidence" value="ECO:0007669"/>
    <property type="project" value="TreeGrafter"/>
</dbReference>
<evidence type="ECO:0000313" key="5">
    <source>
        <dbReference type="Proteomes" id="UP000247744"/>
    </source>
</evidence>
<feature type="binding site" evidence="2">
    <location>
        <position position="77"/>
    </location>
    <ligand>
        <name>substrate</name>
    </ligand>
</feature>
<dbReference type="SUPFAM" id="SSF53254">
    <property type="entry name" value="Phosphoglycerate mutase-like"/>
    <property type="match status" value="1"/>
</dbReference>
<sequence length="233" mass="26114">MVLAAFASGKDASDNGYAVLLRHGQTAWSETGQYTGRTNLPLTAEGRNQAKAAGERLASAFPEGFDPEFIFSSPLQRAQETAHLAGFNQLTDMPEIMEWDYGRAEGRRPAQVSTAMRRGWRLWADGPQALRRCPVQDWETELPSGEHIKVHVTEGETLNQVARRARKVVDQIEPVVRAGGHVLLVAHAHVLRILVTQWLDLDPNKAQLLRMDTAHYGVLSIYQNQRVLKQWNV</sequence>
<dbReference type="InterPro" id="IPR050275">
    <property type="entry name" value="PGM_Phosphatase"/>
</dbReference>
<dbReference type="EMBL" id="QGLL01000001">
    <property type="protein sequence ID" value="PXY85948.1"/>
    <property type="molecule type" value="Genomic_DNA"/>
</dbReference>
<dbReference type="RefSeq" id="WP_110451769.1">
    <property type="nucleotide sequence ID" value="NZ_QGLL01000001.1"/>
</dbReference>
<feature type="site" description="Transition state stabilizer" evidence="3">
    <location>
        <position position="187"/>
    </location>
</feature>
<dbReference type="InterPro" id="IPR029033">
    <property type="entry name" value="His_PPase_superfam"/>
</dbReference>
<protein>
    <submittedName>
        <fullName evidence="4">Histidine phosphatase family protein</fullName>
    </submittedName>
</protein>
<dbReference type="Proteomes" id="UP000247744">
    <property type="component" value="Unassembled WGS sequence"/>
</dbReference>
<dbReference type="PANTHER" id="PTHR48100">
    <property type="entry name" value="BROAD-SPECIFICITY PHOSPHATASE YOR283W-RELATED"/>
    <property type="match status" value="1"/>
</dbReference>
<dbReference type="AlphaFoldDB" id="A0A318MD97"/>
<feature type="active site" description="Proton donor/acceptor" evidence="1">
    <location>
        <position position="98"/>
    </location>
</feature>
<feature type="binding site" evidence="2">
    <location>
        <begin position="98"/>
        <end position="101"/>
    </location>
    <ligand>
        <name>substrate</name>
    </ligand>
</feature>
<gene>
    <name evidence="4" type="ORF">DKK75_00600</name>
</gene>
<comment type="caution">
    <text evidence="4">The sequence shown here is derived from an EMBL/GenBank/DDBJ whole genome shotgun (WGS) entry which is preliminary data.</text>
</comment>
<dbReference type="CDD" id="cd07067">
    <property type="entry name" value="HP_PGM_like"/>
    <property type="match status" value="1"/>
</dbReference>
<organism evidence="4 5">
    <name type="scientific">Bifidobacterium asteroides</name>
    <dbReference type="NCBI Taxonomy" id="1684"/>
    <lineage>
        <taxon>Bacteria</taxon>
        <taxon>Bacillati</taxon>
        <taxon>Actinomycetota</taxon>
        <taxon>Actinomycetes</taxon>
        <taxon>Bifidobacteriales</taxon>
        <taxon>Bifidobacteriaceae</taxon>
        <taxon>Bifidobacterium</taxon>
    </lineage>
</organism>
<dbReference type="SMART" id="SM00855">
    <property type="entry name" value="PGAM"/>
    <property type="match status" value="1"/>
</dbReference>
<name>A0A318MD97_9BIFI</name>
<accession>A0A318MD97</accession>
<dbReference type="Gene3D" id="3.40.50.1240">
    <property type="entry name" value="Phosphoglycerate mutase-like"/>
    <property type="match status" value="1"/>
</dbReference>
<evidence type="ECO:0000256" key="1">
    <source>
        <dbReference type="PIRSR" id="PIRSR613078-1"/>
    </source>
</evidence>
<dbReference type="GO" id="GO:0070297">
    <property type="term" value="P:regulation of phosphorelay signal transduction system"/>
    <property type="evidence" value="ECO:0007669"/>
    <property type="project" value="TreeGrafter"/>
</dbReference>
<feature type="active site" description="Tele-phosphohistidine intermediate" evidence="1">
    <location>
        <position position="23"/>
    </location>
</feature>
<proteinExistence type="predicted"/>
<evidence type="ECO:0000313" key="4">
    <source>
        <dbReference type="EMBL" id="PXY85948.1"/>
    </source>
</evidence>
<reference evidence="4 5" key="1">
    <citation type="submission" date="2018-05" db="EMBL/GenBank/DDBJ databases">
        <title>Reference genomes for bee gut microbiota database.</title>
        <authorList>
            <person name="Ellegaard K.M."/>
        </authorList>
    </citation>
    <scope>NUCLEOTIDE SEQUENCE [LARGE SCALE GENOMIC DNA]</scope>
    <source>
        <strain evidence="4 5">ESL0200</strain>
    </source>
</reference>
<dbReference type="Pfam" id="PF00300">
    <property type="entry name" value="His_Phos_1"/>
    <property type="match status" value="1"/>
</dbReference>
<dbReference type="OrthoDB" id="4697614at2"/>
<dbReference type="PIRSF" id="PIRSF000709">
    <property type="entry name" value="6PFK_2-Ptase"/>
    <property type="match status" value="1"/>
</dbReference>
<evidence type="ECO:0000256" key="2">
    <source>
        <dbReference type="PIRSR" id="PIRSR613078-2"/>
    </source>
</evidence>